<gene>
    <name evidence="4" type="ORF">BEI_1477</name>
</gene>
<dbReference type="CDD" id="cd00383">
    <property type="entry name" value="trans_reg_C"/>
    <property type="match status" value="1"/>
</dbReference>
<dbReference type="AlphaFoldDB" id="A0A291P6E8"/>
<accession>A0A291P6E8</accession>
<reference evidence="4 5" key="1">
    <citation type="journal article" date="2017" name="Sci. Rep.">
        <title>Revealing the Saline Adaptation Strategies of the Halophilic Bacterium Halomonas beimenensis through High-throughput Omics and Transposon Mutagenesis Approaches.</title>
        <authorList>
            <person name="Chen Y.H."/>
            <person name="Lin S.S."/>
            <person name="Shyu Y.T."/>
        </authorList>
    </citation>
    <scope>NUCLEOTIDE SEQUENCE [LARGE SCALE GENOMIC DNA]</scope>
    <source>
        <strain evidence="4 5">NTU-111</strain>
    </source>
</reference>
<dbReference type="KEGG" id="hbe:BEI_1477"/>
<evidence type="ECO:0000256" key="2">
    <source>
        <dbReference type="PROSITE-ProRule" id="PRU01091"/>
    </source>
</evidence>
<keyword evidence="1 2" id="KW-0238">DNA-binding</keyword>
<dbReference type="GO" id="GO:0000160">
    <property type="term" value="P:phosphorelay signal transduction system"/>
    <property type="evidence" value="ECO:0007669"/>
    <property type="project" value="InterPro"/>
</dbReference>
<dbReference type="InterPro" id="IPR027417">
    <property type="entry name" value="P-loop_NTPase"/>
</dbReference>
<dbReference type="InterPro" id="IPR036388">
    <property type="entry name" value="WH-like_DNA-bd_sf"/>
</dbReference>
<evidence type="ECO:0000256" key="1">
    <source>
        <dbReference type="ARBA" id="ARBA00023125"/>
    </source>
</evidence>
<dbReference type="InterPro" id="IPR001867">
    <property type="entry name" value="OmpR/PhoB-type_DNA-bd"/>
</dbReference>
<dbReference type="SUPFAM" id="SSF52540">
    <property type="entry name" value="P-loop containing nucleoside triphosphate hydrolases"/>
    <property type="match status" value="1"/>
</dbReference>
<sequence length="653" mass="71947">MGDRVVEDELIGREGELARLGDLQAGDGPRVALLHGVAGIGKTALLRRFVRDSSGEAACWWLDCRAIEPTPEGCIEALGRAAEAEADRLPDLLEVLAGRAPLGVIVLDSVEAWRLLDTWLCHHLATRLPGNLRLVLAGRHRPSVHWVAGELPSPPLDLPLAPLTMEDAGRLLTRLGLAPARGTEIAARLHGHPLAIRLAAMTLRERPDHRLSAASLQRVMDELTERYLADAGDGRSRRLLEGAAVVRRVTVPLLRALFPDQDPEMAYDALRRQDFTETLPDGLGLHEAVKAPLAQTLHARDPERFLDYRRRAWQALKRRTTTSASVELWRYTADMLYLIENPVVREAFFPTGTQELVMQSARPAHGDAMARIVATHEGPEGQRALRRWWRVHPETFVVARDAAGKVQGFCCRIDPARASLDCLEEDPITASWQAHLVASPLPEGQRALFIRRWLSREDGDAPGEAQAGAWLDLKRTYMEMRPSLGRVYLTVTDLAPYAAVASTLGFRHLSTHDVRLDGRAHATAVLDFGAGSVDGWLARLAAAELGLGTGEPLDRQARELALADGQRLPLTPLEFGLFGYLVDREGEAVSRERLLREVWHSDYTGWSNKVDAVVAGLRRKLGPQAGCIETVTGVGYRYRAPPPDPVADFSSGR</sequence>
<dbReference type="GO" id="GO:0006355">
    <property type="term" value="P:regulation of DNA-templated transcription"/>
    <property type="evidence" value="ECO:0007669"/>
    <property type="project" value="InterPro"/>
</dbReference>
<dbReference type="Pfam" id="PF00486">
    <property type="entry name" value="Trans_reg_C"/>
    <property type="match status" value="1"/>
</dbReference>
<dbReference type="Proteomes" id="UP000219993">
    <property type="component" value="Chromosome"/>
</dbReference>
<dbReference type="SMART" id="SM00862">
    <property type="entry name" value="Trans_reg_C"/>
    <property type="match status" value="1"/>
</dbReference>
<name>A0A291P6E8_9GAMM</name>
<evidence type="ECO:0000313" key="4">
    <source>
        <dbReference type="EMBL" id="ATJ82464.1"/>
    </source>
</evidence>
<evidence type="ECO:0000313" key="5">
    <source>
        <dbReference type="Proteomes" id="UP000219993"/>
    </source>
</evidence>
<feature type="DNA-binding region" description="OmpR/PhoB-type" evidence="2">
    <location>
        <begin position="542"/>
        <end position="640"/>
    </location>
</feature>
<dbReference type="Gene3D" id="1.10.10.10">
    <property type="entry name" value="Winged helix-like DNA-binding domain superfamily/Winged helix DNA-binding domain"/>
    <property type="match status" value="1"/>
</dbReference>
<proteinExistence type="predicted"/>
<dbReference type="Gene3D" id="3.40.50.300">
    <property type="entry name" value="P-loop containing nucleotide triphosphate hydrolases"/>
    <property type="match status" value="1"/>
</dbReference>
<dbReference type="EMBL" id="CP021435">
    <property type="protein sequence ID" value="ATJ82464.1"/>
    <property type="molecule type" value="Genomic_DNA"/>
</dbReference>
<dbReference type="OrthoDB" id="8430416at2"/>
<evidence type="ECO:0000259" key="3">
    <source>
        <dbReference type="PROSITE" id="PS51755"/>
    </source>
</evidence>
<dbReference type="Pfam" id="PF13191">
    <property type="entry name" value="AAA_16"/>
    <property type="match status" value="1"/>
</dbReference>
<keyword evidence="5" id="KW-1185">Reference proteome</keyword>
<feature type="domain" description="OmpR/PhoB-type" evidence="3">
    <location>
        <begin position="542"/>
        <end position="640"/>
    </location>
</feature>
<dbReference type="GO" id="GO:0003677">
    <property type="term" value="F:DNA binding"/>
    <property type="evidence" value="ECO:0007669"/>
    <property type="project" value="UniProtKB-UniRule"/>
</dbReference>
<dbReference type="PROSITE" id="PS51755">
    <property type="entry name" value="OMPR_PHOB"/>
    <property type="match status" value="1"/>
</dbReference>
<dbReference type="InterPro" id="IPR041664">
    <property type="entry name" value="AAA_16"/>
</dbReference>
<dbReference type="SUPFAM" id="SSF46894">
    <property type="entry name" value="C-terminal effector domain of the bipartite response regulators"/>
    <property type="match status" value="1"/>
</dbReference>
<protein>
    <recommendedName>
        <fullName evidence="3">OmpR/PhoB-type domain-containing protein</fullName>
    </recommendedName>
</protein>
<dbReference type="InterPro" id="IPR016032">
    <property type="entry name" value="Sig_transdc_resp-reg_C-effctor"/>
</dbReference>
<dbReference type="RefSeq" id="WP_097788903.1">
    <property type="nucleotide sequence ID" value="NZ_CP021435.1"/>
</dbReference>
<organism evidence="4 5">
    <name type="scientific">Halomonas beimenensis</name>
    <dbReference type="NCBI Taxonomy" id="475662"/>
    <lineage>
        <taxon>Bacteria</taxon>
        <taxon>Pseudomonadati</taxon>
        <taxon>Pseudomonadota</taxon>
        <taxon>Gammaproteobacteria</taxon>
        <taxon>Oceanospirillales</taxon>
        <taxon>Halomonadaceae</taxon>
        <taxon>Halomonas</taxon>
    </lineage>
</organism>